<keyword evidence="1" id="KW-0482">Metalloprotease</keyword>
<name>A0AC61MZG8_9FIRM</name>
<gene>
    <name evidence="1" type="ORF">JYE49_02000</name>
</gene>
<sequence>MVNDKTQNSIYSGRLLWYLLLVAALSAFCYVTLHVWLLPYSVAYSKTGAVSVGYVLYVIIGLLFSTPTPFIAVLIISLVRDKISVKQLFSNIMYTEDKGKTILITGGFCLFTLIYAILFGKPNGTAWYMLPLLFIVMIPFVGIAEETGWRGLLQPEMEKRMPFPFSVLTTSVIWYAWHYPVWLDPTSHHYGDSMIGFGITILIWAFTLAAIYKATKSIIACAVYHAFIDSIGVIFDWNALFDPFPGDLSANVFRILWLAAALILWFAADRQDKRRLHIKAGCMES</sequence>
<dbReference type="Proteomes" id="UP000682782">
    <property type="component" value="Chromosome"/>
</dbReference>
<evidence type="ECO:0000313" key="1">
    <source>
        <dbReference type="EMBL" id="QUC67498.1"/>
    </source>
</evidence>
<reference evidence="1" key="1">
    <citation type="submission" date="2021-01" db="EMBL/GenBank/DDBJ databases">
        <title>Complete genome sequence of Clostridiales bacterium R-7.</title>
        <authorList>
            <person name="Mahoney-Kurpe S.C."/>
            <person name="Palevich N."/>
            <person name="Koike S."/>
            <person name="Moon C.D."/>
            <person name="Attwood G.T."/>
        </authorList>
    </citation>
    <scope>NUCLEOTIDE SEQUENCE</scope>
    <source>
        <strain evidence="1">R-7</strain>
    </source>
</reference>
<keyword evidence="1" id="KW-0378">Hydrolase</keyword>
<keyword evidence="2" id="KW-1185">Reference proteome</keyword>
<organism evidence="1 2">
    <name type="scientific">Aristaeella hokkaidonensis</name>
    <dbReference type="NCBI Taxonomy" id="3046382"/>
    <lineage>
        <taxon>Bacteria</taxon>
        <taxon>Bacillati</taxon>
        <taxon>Bacillota</taxon>
        <taxon>Clostridia</taxon>
        <taxon>Eubacteriales</taxon>
        <taxon>Aristaeellaceae</taxon>
        <taxon>Aristaeella</taxon>
    </lineage>
</organism>
<proteinExistence type="predicted"/>
<keyword evidence="1" id="KW-0645">Protease</keyword>
<protein>
    <submittedName>
        <fullName evidence="1">CPBP family intramembrane metalloprotease</fullName>
    </submittedName>
</protein>
<dbReference type="EMBL" id="CP068393">
    <property type="protein sequence ID" value="QUC67498.1"/>
    <property type="molecule type" value="Genomic_DNA"/>
</dbReference>
<accession>A0AC61MZG8</accession>
<evidence type="ECO:0000313" key="2">
    <source>
        <dbReference type="Proteomes" id="UP000682782"/>
    </source>
</evidence>